<proteinExistence type="inferred from homology"/>
<dbReference type="Pfam" id="PF00205">
    <property type="entry name" value="TPP_enzyme_M"/>
    <property type="match status" value="1"/>
</dbReference>
<evidence type="ECO:0000256" key="6">
    <source>
        <dbReference type="ARBA" id="ARBA00022793"/>
    </source>
</evidence>
<dbReference type="SUPFAM" id="SSF52467">
    <property type="entry name" value="DHS-like NAD/FAD-binding domain"/>
    <property type="match status" value="1"/>
</dbReference>
<evidence type="ECO:0000259" key="12">
    <source>
        <dbReference type="Pfam" id="PF00205"/>
    </source>
</evidence>
<accession>A0A517PW39</accession>
<dbReference type="FunFam" id="3.40.50.970:FF:000024">
    <property type="entry name" value="Pyruvate decarboxylase isozyme"/>
    <property type="match status" value="1"/>
</dbReference>
<keyword evidence="16" id="KW-1185">Reference proteome</keyword>
<keyword evidence="9 15" id="KW-0456">Lyase</keyword>
<evidence type="ECO:0000256" key="11">
    <source>
        <dbReference type="RuleBase" id="RU362132"/>
    </source>
</evidence>
<dbReference type="InterPro" id="IPR029061">
    <property type="entry name" value="THDP-binding"/>
</dbReference>
<evidence type="ECO:0000256" key="2">
    <source>
        <dbReference type="ARBA" id="ARBA00001964"/>
    </source>
</evidence>
<dbReference type="CDD" id="cd07038">
    <property type="entry name" value="TPP_PYR_PDC_IPDC_like"/>
    <property type="match status" value="1"/>
</dbReference>
<dbReference type="EC" id="4.1.1.1" evidence="4"/>
<dbReference type="Pfam" id="PF02776">
    <property type="entry name" value="TPP_enzyme_N"/>
    <property type="match status" value="1"/>
</dbReference>
<evidence type="ECO:0000259" key="14">
    <source>
        <dbReference type="Pfam" id="PF02776"/>
    </source>
</evidence>
<organism evidence="15 16">
    <name type="scientific">Gimesia chilikensis</name>
    <dbReference type="NCBI Taxonomy" id="2605989"/>
    <lineage>
        <taxon>Bacteria</taxon>
        <taxon>Pseudomonadati</taxon>
        <taxon>Planctomycetota</taxon>
        <taxon>Planctomycetia</taxon>
        <taxon>Planctomycetales</taxon>
        <taxon>Planctomycetaceae</taxon>
        <taxon>Gimesia</taxon>
    </lineage>
</organism>
<keyword evidence="15" id="KW-0670">Pyruvate</keyword>
<dbReference type="GO" id="GO:0004737">
    <property type="term" value="F:pyruvate decarboxylase activity"/>
    <property type="evidence" value="ECO:0007669"/>
    <property type="project" value="UniProtKB-EC"/>
</dbReference>
<dbReference type="InterPro" id="IPR047214">
    <property type="entry name" value="TPP_PDC_IPDC"/>
</dbReference>
<dbReference type="InterPro" id="IPR029035">
    <property type="entry name" value="DHS-like_NAD/FAD-binding_dom"/>
</dbReference>
<comment type="cofactor">
    <cofactor evidence="2">
        <name>thiamine diphosphate</name>
        <dbReference type="ChEBI" id="CHEBI:58937"/>
    </cofactor>
</comment>
<feature type="binding site" evidence="10">
    <location>
        <position position="470"/>
    </location>
    <ligand>
        <name>Mg(2+)</name>
        <dbReference type="ChEBI" id="CHEBI:18420"/>
    </ligand>
</feature>
<dbReference type="InterPro" id="IPR047213">
    <property type="entry name" value="TPP_PYR_PDC_IPDC-like"/>
</dbReference>
<evidence type="ECO:0000256" key="3">
    <source>
        <dbReference type="ARBA" id="ARBA00007812"/>
    </source>
</evidence>
<feature type="domain" description="Thiamine pyrophosphate enzyme central" evidence="12">
    <location>
        <begin position="203"/>
        <end position="316"/>
    </location>
</feature>
<dbReference type="InterPro" id="IPR012001">
    <property type="entry name" value="Thiamin_PyroP_enz_TPP-bd_dom"/>
</dbReference>
<dbReference type="PANTHER" id="PTHR43452">
    <property type="entry name" value="PYRUVATE DECARBOXYLASE"/>
    <property type="match status" value="1"/>
</dbReference>
<comment type="catalytic activity">
    <reaction evidence="1">
        <text>a 2-oxocarboxylate + H(+) = an aldehyde + CO2</text>
        <dbReference type="Rhea" id="RHEA:11628"/>
        <dbReference type="ChEBI" id="CHEBI:15378"/>
        <dbReference type="ChEBI" id="CHEBI:16526"/>
        <dbReference type="ChEBI" id="CHEBI:17478"/>
        <dbReference type="ChEBI" id="CHEBI:35179"/>
        <dbReference type="EC" id="4.1.1.1"/>
    </reaction>
</comment>
<protein>
    <recommendedName>
        <fullName evidence="4">pyruvate decarboxylase</fullName>
        <ecNumber evidence="4">4.1.1.1</ecNumber>
    </recommendedName>
</protein>
<feature type="domain" description="Thiamine pyrophosphate enzyme N-terminal TPP-binding" evidence="14">
    <location>
        <begin position="8"/>
        <end position="120"/>
    </location>
</feature>
<evidence type="ECO:0000256" key="10">
    <source>
        <dbReference type="PIRSR" id="PIRSR036565-2"/>
    </source>
</evidence>
<sequence length="564" mass="60794">MTDHCTTTVGSYLADRLEEIGLKHYFAVPGDYNLVLLDRILENKNLEMISCCNELNAGYAADGYARATGGASAVFVTYSVGGLSLLNAVAGAYAEDLPVIAVSGGPNTNSEAEFEMLHHTLGKLDYDYQRDIFSKVTAEAVTIRDPHEAPTKIDHAIQTALRFRKPVYIEIACNIADAITSKPNVRSFGGPTASDPVSLKAAVDHVANLLNNAAKPVLVSGVKLRSFGAEENFHKLADASGYAIASMPNAKGFFDEQHPNYMGIYWGPVGSPGCGEIVDSSDLCLFAGPTFTDYTTTGHAALVDPSKVIQARPNSVVCPNQTFSNVKLSEFLEQLAPRITANDASMVAYKRIQEDPPALSAGAPETPLSTRQLVSRVQQMLTADSAVIAETGDSWFNGMQLNLPTGSRFEIQMQYGSIGWSVGALLGYCIGAPERRPIALIGDGSFQLTAQEISTIIRYNLNPIIFLINNGGYTIEVEIHDGPYNNIKNWNYADLVHVFNAADGNGWSGKAATEGELDEAIKTAKSHNGPAFIEVLIDRDDCSKNLLVWGSHVAKNNGRPPRVN</sequence>
<dbReference type="AlphaFoldDB" id="A0A517PW39"/>
<reference evidence="15 16" key="1">
    <citation type="submission" date="2019-02" db="EMBL/GenBank/DDBJ databases">
        <title>Deep-cultivation of Planctomycetes and their phenomic and genomic characterization uncovers novel biology.</title>
        <authorList>
            <person name="Wiegand S."/>
            <person name="Jogler M."/>
            <person name="Boedeker C."/>
            <person name="Pinto D."/>
            <person name="Vollmers J."/>
            <person name="Rivas-Marin E."/>
            <person name="Kohn T."/>
            <person name="Peeters S.H."/>
            <person name="Heuer A."/>
            <person name="Rast P."/>
            <person name="Oberbeckmann S."/>
            <person name="Bunk B."/>
            <person name="Jeske O."/>
            <person name="Meyerdierks A."/>
            <person name="Storesund J.E."/>
            <person name="Kallscheuer N."/>
            <person name="Luecker S."/>
            <person name="Lage O.M."/>
            <person name="Pohl T."/>
            <person name="Merkel B.J."/>
            <person name="Hornburger P."/>
            <person name="Mueller R.-W."/>
            <person name="Bruemmer F."/>
            <person name="Labrenz M."/>
            <person name="Spormann A.M."/>
            <person name="Op den Camp H."/>
            <person name="Overmann J."/>
            <person name="Amann R."/>
            <person name="Jetten M.S.M."/>
            <person name="Mascher T."/>
            <person name="Medema M.H."/>
            <person name="Devos D.P."/>
            <person name="Kaster A.-K."/>
            <person name="Ovreas L."/>
            <person name="Rohde M."/>
            <person name="Galperin M.Y."/>
            <person name="Jogler C."/>
        </authorList>
    </citation>
    <scope>NUCLEOTIDE SEQUENCE [LARGE SCALE GENOMIC DNA]</scope>
    <source>
        <strain evidence="15 16">HG66A1</strain>
    </source>
</reference>
<keyword evidence="7 10" id="KW-0460">Magnesium</keyword>
<dbReference type="RefSeq" id="WP_145191236.1">
    <property type="nucleotide sequence ID" value="NZ_CP036266.1"/>
</dbReference>
<name>A0A517PW39_9PLAN</name>
<evidence type="ECO:0000256" key="5">
    <source>
        <dbReference type="ARBA" id="ARBA00022723"/>
    </source>
</evidence>
<dbReference type="PROSITE" id="PS00187">
    <property type="entry name" value="TPP_ENZYMES"/>
    <property type="match status" value="1"/>
</dbReference>
<dbReference type="EMBL" id="CP036266">
    <property type="protein sequence ID" value="QDT23592.1"/>
    <property type="molecule type" value="Genomic_DNA"/>
</dbReference>
<dbReference type="FunFam" id="3.40.50.1220:FF:000009">
    <property type="entry name" value="Pyruvate decarboxylase 1"/>
    <property type="match status" value="1"/>
</dbReference>
<evidence type="ECO:0000256" key="1">
    <source>
        <dbReference type="ARBA" id="ARBA00001041"/>
    </source>
</evidence>
<feature type="domain" description="Thiamine pyrophosphate enzyme TPP-binding" evidence="13">
    <location>
        <begin position="411"/>
        <end position="535"/>
    </location>
</feature>
<dbReference type="PIRSF" id="PIRSF036565">
    <property type="entry name" value="Pyruvt_ip_decrb"/>
    <property type="match status" value="1"/>
</dbReference>
<feature type="binding site" evidence="10">
    <location>
        <position position="472"/>
    </location>
    <ligand>
        <name>Mg(2+)</name>
        <dbReference type="ChEBI" id="CHEBI:18420"/>
    </ligand>
</feature>
<evidence type="ECO:0000256" key="7">
    <source>
        <dbReference type="ARBA" id="ARBA00022842"/>
    </source>
</evidence>
<evidence type="ECO:0000259" key="13">
    <source>
        <dbReference type="Pfam" id="PF02775"/>
    </source>
</evidence>
<dbReference type="Gene3D" id="3.40.50.1220">
    <property type="entry name" value="TPP-binding domain"/>
    <property type="match status" value="1"/>
</dbReference>
<dbReference type="FunFam" id="3.40.50.970:FF:000019">
    <property type="entry name" value="Pyruvate decarboxylase isozyme"/>
    <property type="match status" value="1"/>
</dbReference>
<dbReference type="Proteomes" id="UP000320421">
    <property type="component" value="Chromosome"/>
</dbReference>
<keyword evidence="8 11" id="KW-0786">Thiamine pyrophosphate</keyword>
<dbReference type="GO" id="GO:0030976">
    <property type="term" value="F:thiamine pyrophosphate binding"/>
    <property type="evidence" value="ECO:0007669"/>
    <property type="project" value="InterPro"/>
</dbReference>
<dbReference type="Pfam" id="PF02775">
    <property type="entry name" value="TPP_enzyme_C"/>
    <property type="match status" value="1"/>
</dbReference>
<dbReference type="GO" id="GO:0000949">
    <property type="term" value="P:aromatic amino acid family catabolic process to alcohol via Ehrlich pathway"/>
    <property type="evidence" value="ECO:0007669"/>
    <property type="project" value="TreeGrafter"/>
</dbReference>
<dbReference type="InterPro" id="IPR000399">
    <property type="entry name" value="TPP-bd_CS"/>
</dbReference>
<evidence type="ECO:0000313" key="16">
    <source>
        <dbReference type="Proteomes" id="UP000320421"/>
    </source>
</evidence>
<dbReference type="InterPro" id="IPR011766">
    <property type="entry name" value="TPP_enzyme_TPP-bd"/>
</dbReference>
<dbReference type="GO" id="GO:0000287">
    <property type="term" value="F:magnesium ion binding"/>
    <property type="evidence" value="ECO:0007669"/>
    <property type="project" value="InterPro"/>
</dbReference>
<dbReference type="GO" id="GO:0005829">
    <property type="term" value="C:cytosol"/>
    <property type="evidence" value="ECO:0007669"/>
    <property type="project" value="TreeGrafter"/>
</dbReference>
<dbReference type="OrthoDB" id="4494979at2"/>
<dbReference type="CDD" id="cd02005">
    <property type="entry name" value="TPP_PDC_IPDC"/>
    <property type="match status" value="1"/>
</dbReference>
<dbReference type="Gene3D" id="3.40.50.970">
    <property type="match status" value="2"/>
</dbReference>
<dbReference type="SUPFAM" id="SSF52518">
    <property type="entry name" value="Thiamin diphosphate-binding fold (THDP-binding)"/>
    <property type="match status" value="2"/>
</dbReference>
<comment type="cofactor">
    <cofactor evidence="10">
        <name>Mg(2+)</name>
        <dbReference type="ChEBI" id="CHEBI:18420"/>
    </cofactor>
    <text evidence="10">Binds 1 Mg(2+) per subunit.</text>
</comment>
<evidence type="ECO:0000256" key="9">
    <source>
        <dbReference type="ARBA" id="ARBA00023239"/>
    </source>
</evidence>
<comment type="similarity">
    <text evidence="3 11">Belongs to the TPP enzyme family.</text>
</comment>
<gene>
    <name evidence="15" type="primary">pdc</name>
    <name evidence="15" type="ORF">HG66A1_54140</name>
</gene>
<keyword evidence="6" id="KW-0210">Decarboxylase</keyword>
<dbReference type="InterPro" id="IPR012110">
    <property type="entry name" value="PDC/IPDC-like"/>
</dbReference>
<evidence type="ECO:0000313" key="15">
    <source>
        <dbReference type="EMBL" id="QDT23592.1"/>
    </source>
</evidence>
<evidence type="ECO:0000256" key="8">
    <source>
        <dbReference type="ARBA" id="ARBA00023052"/>
    </source>
</evidence>
<keyword evidence="5 10" id="KW-0479">Metal-binding</keyword>
<evidence type="ECO:0000256" key="4">
    <source>
        <dbReference type="ARBA" id="ARBA00013202"/>
    </source>
</evidence>
<dbReference type="PANTHER" id="PTHR43452:SF1">
    <property type="entry name" value="PYRUVATE DECARBOXYLASE C186.09-RELATED"/>
    <property type="match status" value="1"/>
</dbReference>
<feature type="binding site" evidence="10">
    <location>
        <position position="443"/>
    </location>
    <ligand>
        <name>Mg(2+)</name>
        <dbReference type="ChEBI" id="CHEBI:18420"/>
    </ligand>
</feature>
<dbReference type="InterPro" id="IPR012000">
    <property type="entry name" value="Thiamin_PyroP_enz_cen_dom"/>
</dbReference>